<dbReference type="EMBL" id="ML742090">
    <property type="protein sequence ID" value="KAE8150592.1"/>
    <property type="molecule type" value="Genomic_DNA"/>
</dbReference>
<keyword evidence="4" id="KW-0732">Signal</keyword>
<dbReference type="Pfam" id="PF03227">
    <property type="entry name" value="GILT"/>
    <property type="match status" value="1"/>
</dbReference>
<dbReference type="PANTHER" id="PTHR13234:SF8">
    <property type="entry name" value="GAMMA-INTERFERON-INDUCIBLE LYSOSOMAL THIOL REDUCTASE"/>
    <property type="match status" value="1"/>
</dbReference>
<sequence>MEKSETPTHERYEYVPVSTPPDGDAVRTRRGRSVARLAMGLSLVSLLLLSSMLFALPNIHLHSCHKAMSKLREGFLSPFTGAPQKAPIVVSSSRKVPLEAHVMSKCPDAQDCLQQLVVPAMERVSEKVDFDLSFIASVSNQSSDIDCKHGPGECIGDMLILCAQNLPFSSEDDGGEVSRMPVIRSLGFANCLISSYPEIPDRTLAQNCALQHGIDFEALNSCVSKQEDETGNDSLSGLALLRKSALHSAELGVSTSCTVRLDESVWCVRDSGVWKDCAHAGEASKVSELVEEIEKLWDQKNQS</sequence>
<comment type="subcellular location">
    <subcellularLocation>
        <location evidence="1">Secreted</location>
    </subcellularLocation>
</comment>
<reference evidence="8 9" key="1">
    <citation type="submission" date="2019-04" db="EMBL/GenBank/DDBJ databases">
        <title>Friends and foes A comparative genomics study of 23 Aspergillus species from section Flavi.</title>
        <authorList>
            <consortium name="DOE Joint Genome Institute"/>
            <person name="Kjaerbolling I."/>
            <person name="Vesth T."/>
            <person name="Frisvad J.C."/>
            <person name="Nybo J.L."/>
            <person name="Theobald S."/>
            <person name="Kildgaard S."/>
            <person name="Isbrandt T."/>
            <person name="Kuo A."/>
            <person name="Sato A."/>
            <person name="Lyhne E.K."/>
            <person name="Kogle M.E."/>
            <person name="Wiebenga A."/>
            <person name="Kun R.S."/>
            <person name="Lubbers R.J."/>
            <person name="Makela M.R."/>
            <person name="Barry K."/>
            <person name="Chovatia M."/>
            <person name="Clum A."/>
            <person name="Daum C."/>
            <person name="Haridas S."/>
            <person name="He G."/>
            <person name="LaButti K."/>
            <person name="Lipzen A."/>
            <person name="Mondo S."/>
            <person name="Riley R."/>
            <person name="Salamov A."/>
            <person name="Simmons B.A."/>
            <person name="Magnuson J.K."/>
            <person name="Henrissat B."/>
            <person name="Mortensen U.H."/>
            <person name="Larsen T.O."/>
            <person name="Devries R.P."/>
            <person name="Grigoriev I.V."/>
            <person name="Machida M."/>
            <person name="Baker S.E."/>
            <person name="Andersen M.R."/>
        </authorList>
    </citation>
    <scope>NUCLEOTIDE SEQUENCE [LARGE SCALE GENOMIC DNA]</scope>
    <source>
        <strain evidence="8 9">IBT 18842</strain>
    </source>
</reference>
<dbReference type="GO" id="GO:0005576">
    <property type="term" value="C:extracellular region"/>
    <property type="evidence" value="ECO:0007669"/>
    <property type="project" value="UniProtKB-SubCell"/>
</dbReference>
<evidence type="ECO:0000313" key="9">
    <source>
        <dbReference type="Proteomes" id="UP000325780"/>
    </source>
</evidence>
<keyword evidence="7" id="KW-1133">Transmembrane helix</keyword>
<dbReference type="AlphaFoldDB" id="A0A5N6TW31"/>
<feature type="region of interest" description="Disordered" evidence="6">
    <location>
        <begin position="1"/>
        <end position="26"/>
    </location>
</feature>
<gene>
    <name evidence="8" type="ORF">BDV25DRAFT_154097</name>
</gene>
<keyword evidence="3" id="KW-0964">Secreted</keyword>
<evidence type="ECO:0000256" key="5">
    <source>
        <dbReference type="ARBA" id="ARBA00023180"/>
    </source>
</evidence>
<keyword evidence="5" id="KW-0325">Glycoprotein</keyword>
<evidence type="ECO:0000313" key="8">
    <source>
        <dbReference type="EMBL" id="KAE8150592.1"/>
    </source>
</evidence>
<evidence type="ECO:0000256" key="7">
    <source>
        <dbReference type="SAM" id="Phobius"/>
    </source>
</evidence>
<dbReference type="OrthoDB" id="958254at2759"/>
<keyword evidence="9" id="KW-1185">Reference proteome</keyword>
<comment type="similarity">
    <text evidence="2">Belongs to the GILT family.</text>
</comment>
<dbReference type="InterPro" id="IPR004911">
    <property type="entry name" value="Interferon-induced_GILT"/>
</dbReference>
<proteinExistence type="inferred from homology"/>
<dbReference type="Proteomes" id="UP000325780">
    <property type="component" value="Unassembled WGS sequence"/>
</dbReference>
<evidence type="ECO:0000256" key="2">
    <source>
        <dbReference type="ARBA" id="ARBA00005679"/>
    </source>
</evidence>
<keyword evidence="7" id="KW-0812">Transmembrane</keyword>
<evidence type="ECO:0000256" key="1">
    <source>
        <dbReference type="ARBA" id="ARBA00004613"/>
    </source>
</evidence>
<name>A0A5N6TW31_ASPAV</name>
<protein>
    <recommendedName>
        <fullName evidence="10">Gamma interferon inducible lysosomal thiol reductase-domain-containing protein</fullName>
    </recommendedName>
</protein>
<accession>A0A5N6TW31</accession>
<evidence type="ECO:0000256" key="3">
    <source>
        <dbReference type="ARBA" id="ARBA00022525"/>
    </source>
</evidence>
<evidence type="ECO:0008006" key="10">
    <source>
        <dbReference type="Google" id="ProtNLM"/>
    </source>
</evidence>
<feature type="transmembrane region" description="Helical" evidence="7">
    <location>
        <begin position="37"/>
        <end position="56"/>
    </location>
</feature>
<evidence type="ECO:0000256" key="6">
    <source>
        <dbReference type="SAM" id="MobiDB-lite"/>
    </source>
</evidence>
<feature type="compositionally biased region" description="Basic and acidic residues" evidence="6">
    <location>
        <begin position="1"/>
        <end position="13"/>
    </location>
</feature>
<evidence type="ECO:0000256" key="4">
    <source>
        <dbReference type="ARBA" id="ARBA00022729"/>
    </source>
</evidence>
<dbReference type="PANTHER" id="PTHR13234">
    <property type="entry name" value="GAMMA-INTERFERON INDUCIBLE LYSOSOMAL THIOL REDUCTASE GILT"/>
    <property type="match status" value="1"/>
</dbReference>
<dbReference type="GO" id="GO:0016671">
    <property type="term" value="F:oxidoreductase activity, acting on a sulfur group of donors, disulfide as acceptor"/>
    <property type="evidence" value="ECO:0007669"/>
    <property type="project" value="InterPro"/>
</dbReference>
<organism evidence="8 9">
    <name type="scientific">Aspergillus avenaceus</name>
    <dbReference type="NCBI Taxonomy" id="36643"/>
    <lineage>
        <taxon>Eukaryota</taxon>
        <taxon>Fungi</taxon>
        <taxon>Dikarya</taxon>
        <taxon>Ascomycota</taxon>
        <taxon>Pezizomycotina</taxon>
        <taxon>Eurotiomycetes</taxon>
        <taxon>Eurotiomycetidae</taxon>
        <taxon>Eurotiales</taxon>
        <taxon>Aspergillaceae</taxon>
        <taxon>Aspergillus</taxon>
        <taxon>Aspergillus subgen. Circumdati</taxon>
    </lineage>
</organism>
<keyword evidence="7" id="KW-0472">Membrane</keyword>